<dbReference type="STRING" id="298386.PBPRB1702"/>
<accession>Q6LGL8</accession>
<dbReference type="RefSeq" id="WP_011221714.1">
    <property type="nucleotide sequence ID" value="NC_006371.1"/>
</dbReference>
<sequence>MKRVFLAVLIMTSNLTGCDNHLFTQFFRNPHIVEIGKIATLKAEQWHEFKTHAKALNRIQMLQIVFDGSEPDKLDFFTRGSDENFQGGEDVFISSDFPEHEIKFEVRVMDSNDIEYKFIARGQSSGVLFYNVDAESLMGIELKSIKIKSNLTHQNIHVTWVSYTGK</sequence>
<organism evidence="1 2">
    <name type="scientific">Photobacterium profundum (strain SS9)</name>
    <dbReference type="NCBI Taxonomy" id="298386"/>
    <lineage>
        <taxon>Bacteria</taxon>
        <taxon>Pseudomonadati</taxon>
        <taxon>Pseudomonadota</taxon>
        <taxon>Gammaproteobacteria</taxon>
        <taxon>Vibrionales</taxon>
        <taxon>Vibrionaceae</taxon>
        <taxon>Photobacterium</taxon>
    </lineage>
</organism>
<dbReference type="HOGENOM" id="CLU_1601147_0_0_6"/>
<dbReference type="KEGG" id="ppr:PBPRB1702"/>
<dbReference type="eggNOG" id="ENOG502ZNNP">
    <property type="taxonomic scope" value="Bacteria"/>
</dbReference>
<evidence type="ECO:0000313" key="2">
    <source>
        <dbReference type="Proteomes" id="UP000000593"/>
    </source>
</evidence>
<protein>
    <submittedName>
        <fullName evidence="1">Uncharacterized protein</fullName>
    </submittedName>
</protein>
<dbReference type="EMBL" id="CR378680">
    <property type="protein sequence ID" value="CAG23562.1"/>
    <property type="molecule type" value="Genomic_DNA"/>
</dbReference>
<evidence type="ECO:0000313" key="1">
    <source>
        <dbReference type="EMBL" id="CAG23562.1"/>
    </source>
</evidence>
<keyword evidence="2" id="KW-1185">Reference proteome</keyword>
<dbReference type="AlphaFoldDB" id="Q6LGL8"/>
<dbReference type="Proteomes" id="UP000000593">
    <property type="component" value="Chromosome 2"/>
</dbReference>
<proteinExistence type="predicted"/>
<gene>
    <name evidence="1" type="ordered locus">PBPRB1702</name>
</gene>
<name>Q6LGL8_PHOPR</name>
<reference evidence="2" key="1">
    <citation type="journal article" date="2005" name="Science">
        <title>Life at depth: Photobacterium profundum genome sequence and expression analysis.</title>
        <authorList>
            <person name="Vezzi A."/>
            <person name="Campanaro S."/>
            <person name="D'Angelo M."/>
            <person name="Simonato F."/>
            <person name="Vitulo N."/>
            <person name="Lauro F.M."/>
            <person name="Cestaro A."/>
            <person name="Malacrida G."/>
            <person name="Simionati B."/>
            <person name="Cannata N."/>
            <person name="Romualdi C."/>
            <person name="Bartlett D.H."/>
            <person name="Valle G."/>
        </authorList>
    </citation>
    <scope>NUCLEOTIDE SEQUENCE [LARGE SCALE GENOMIC DNA]</scope>
    <source>
        <strain evidence="2">ATCC BAA-1253 / SS9</strain>
    </source>
</reference>